<reference evidence="1" key="1">
    <citation type="submission" date="2023-08" db="EMBL/GenBank/DDBJ databases">
        <title>A de novo genome assembly of Solanum verrucosum Schlechtendal, a Mexican diploid species geographically isolated from the other diploid A-genome species in potato relatives.</title>
        <authorList>
            <person name="Hosaka K."/>
        </authorList>
    </citation>
    <scope>NUCLEOTIDE SEQUENCE</scope>
    <source>
        <tissue evidence="1">Young leaves</tissue>
    </source>
</reference>
<evidence type="ECO:0000313" key="1">
    <source>
        <dbReference type="EMBL" id="WMV13527.1"/>
    </source>
</evidence>
<accession>A0AAF0PYV6</accession>
<protein>
    <submittedName>
        <fullName evidence="1">Uncharacterized protein</fullName>
    </submittedName>
</protein>
<sequence length="75" mass="9085">MKLRRPEDRLIHWANHQMADVSPNVPVCQVLKDKIKSAIERSNRRVIEWFRDAVPYHPKLRNLKMLKAKAKRRWN</sequence>
<evidence type="ECO:0000313" key="2">
    <source>
        <dbReference type="Proteomes" id="UP001234989"/>
    </source>
</evidence>
<name>A0AAF0PYV6_SOLVR</name>
<gene>
    <name evidence="1" type="ORF">MTR67_006912</name>
</gene>
<dbReference type="AlphaFoldDB" id="A0AAF0PYV6"/>
<dbReference type="EMBL" id="CP133613">
    <property type="protein sequence ID" value="WMV13527.1"/>
    <property type="molecule type" value="Genomic_DNA"/>
</dbReference>
<organism evidence="1 2">
    <name type="scientific">Solanum verrucosum</name>
    <dbReference type="NCBI Taxonomy" id="315347"/>
    <lineage>
        <taxon>Eukaryota</taxon>
        <taxon>Viridiplantae</taxon>
        <taxon>Streptophyta</taxon>
        <taxon>Embryophyta</taxon>
        <taxon>Tracheophyta</taxon>
        <taxon>Spermatophyta</taxon>
        <taxon>Magnoliopsida</taxon>
        <taxon>eudicotyledons</taxon>
        <taxon>Gunneridae</taxon>
        <taxon>Pentapetalae</taxon>
        <taxon>asterids</taxon>
        <taxon>lamiids</taxon>
        <taxon>Solanales</taxon>
        <taxon>Solanaceae</taxon>
        <taxon>Solanoideae</taxon>
        <taxon>Solaneae</taxon>
        <taxon>Solanum</taxon>
    </lineage>
</organism>
<proteinExistence type="predicted"/>
<dbReference type="Proteomes" id="UP001234989">
    <property type="component" value="Chromosome 2"/>
</dbReference>
<keyword evidence="2" id="KW-1185">Reference proteome</keyword>